<comment type="caution">
    <text evidence="2">The sequence shown here is derived from an EMBL/GenBank/DDBJ whole genome shotgun (WGS) entry which is preliminary data.</text>
</comment>
<sequence length="114" mass="13498">MLKELNEVKKDWVTPKQDEDTVYEKSMVRRRANRIEWFLNRGEPPCTFDEHDEQHDGETRQKKESSMDRDRASQRINLPDSGPQTPRLPFDPTVLPAFRYTAETWTDTSARQNC</sequence>
<feature type="region of interest" description="Disordered" evidence="1">
    <location>
        <begin position="41"/>
        <end position="92"/>
    </location>
</feature>
<feature type="compositionally biased region" description="Basic and acidic residues" evidence="1">
    <location>
        <begin position="48"/>
        <end position="73"/>
    </location>
</feature>
<gene>
    <name evidence="2" type="ORF">KIN20_013356</name>
</gene>
<keyword evidence="3" id="KW-1185">Reference proteome</keyword>
<dbReference type="AlphaFoldDB" id="A0AAD5MUH9"/>
<name>A0AAD5MUH9_PARTN</name>
<evidence type="ECO:0000256" key="1">
    <source>
        <dbReference type="SAM" id="MobiDB-lite"/>
    </source>
</evidence>
<evidence type="ECO:0000313" key="2">
    <source>
        <dbReference type="EMBL" id="KAJ1355806.1"/>
    </source>
</evidence>
<proteinExistence type="predicted"/>
<evidence type="ECO:0000313" key="3">
    <source>
        <dbReference type="Proteomes" id="UP001196413"/>
    </source>
</evidence>
<dbReference type="EMBL" id="JAHQIW010002602">
    <property type="protein sequence ID" value="KAJ1355806.1"/>
    <property type="molecule type" value="Genomic_DNA"/>
</dbReference>
<accession>A0AAD5MUH9</accession>
<dbReference type="Proteomes" id="UP001196413">
    <property type="component" value="Unassembled WGS sequence"/>
</dbReference>
<reference evidence="2" key="1">
    <citation type="submission" date="2021-06" db="EMBL/GenBank/DDBJ databases">
        <title>Parelaphostrongylus tenuis whole genome reference sequence.</title>
        <authorList>
            <person name="Garwood T.J."/>
            <person name="Larsen P.A."/>
            <person name="Fountain-Jones N.M."/>
            <person name="Garbe J.R."/>
            <person name="Macchietto M.G."/>
            <person name="Kania S.A."/>
            <person name="Gerhold R.W."/>
            <person name="Richards J.E."/>
            <person name="Wolf T.M."/>
        </authorList>
    </citation>
    <scope>NUCLEOTIDE SEQUENCE</scope>
    <source>
        <strain evidence="2">MNPRO001-30</strain>
        <tissue evidence="2">Meninges</tissue>
    </source>
</reference>
<protein>
    <submittedName>
        <fullName evidence="2">Uncharacterized protein</fullName>
    </submittedName>
</protein>
<organism evidence="2 3">
    <name type="scientific">Parelaphostrongylus tenuis</name>
    <name type="common">Meningeal worm</name>
    <dbReference type="NCBI Taxonomy" id="148309"/>
    <lineage>
        <taxon>Eukaryota</taxon>
        <taxon>Metazoa</taxon>
        <taxon>Ecdysozoa</taxon>
        <taxon>Nematoda</taxon>
        <taxon>Chromadorea</taxon>
        <taxon>Rhabditida</taxon>
        <taxon>Rhabditina</taxon>
        <taxon>Rhabditomorpha</taxon>
        <taxon>Strongyloidea</taxon>
        <taxon>Metastrongylidae</taxon>
        <taxon>Parelaphostrongylus</taxon>
    </lineage>
</organism>